<keyword evidence="2" id="KW-0805">Transcription regulation</keyword>
<dbReference type="CDD" id="cd14702">
    <property type="entry name" value="bZIP_plant_GBF1"/>
    <property type="match status" value="1"/>
</dbReference>
<dbReference type="InterPro" id="IPR046347">
    <property type="entry name" value="bZIP_sf"/>
</dbReference>
<dbReference type="FunFam" id="1.20.5.170:FF:000020">
    <property type="entry name" value="BZIP transcription factor"/>
    <property type="match status" value="1"/>
</dbReference>
<evidence type="ECO:0000256" key="1">
    <source>
        <dbReference type="ARBA" id="ARBA00004123"/>
    </source>
</evidence>
<dbReference type="GO" id="GO:0003700">
    <property type="term" value="F:DNA-binding transcription factor activity"/>
    <property type="evidence" value="ECO:0007669"/>
    <property type="project" value="InterPro"/>
</dbReference>
<comment type="subcellular location">
    <subcellularLocation>
        <location evidence="1">Nucleus</location>
    </subcellularLocation>
</comment>
<sequence>MANSSGNSSGSNEIRNRDLNPVDDLIDERKRKRMESNRESARRSRMRKQKHVDDLMAEISRIKNDNDKIRTTINVTNQRFVEIEAENSVLRAQETELRRRLDSLNGILNAMNGTSTQCVNGTSTQCVSGITNGLFEFVEDPWNMMYVNQQPIMACVGDMFGY</sequence>
<keyword evidence="5" id="KW-0539">Nucleus</keyword>
<dbReference type="SUPFAM" id="SSF57959">
    <property type="entry name" value="Leucine zipper domain"/>
    <property type="match status" value="1"/>
</dbReference>
<evidence type="ECO:0000256" key="4">
    <source>
        <dbReference type="ARBA" id="ARBA00023163"/>
    </source>
</evidence>
<feature type="domain" description="BZIP" evidence="7">
    <location>
        <begin position="27"/>
        <end position="90"/>
    </location>
</feature>
<dbReference type="Gene3D" id="1.20.5.170">
    <property type="match status" value="1"/>
</dbReference>
<proteinExistence type="predicted"/>
<dbReference type="Pfam" id="PF00170">
    <property type="entry name" value="bZIP_1"/>
    <property type="match status" value="1"/>
</dbReference>
<evidence type="ECO:0000256" key="3">
    <source>
        <dbReference type="ARBA" id="ARBA00023125"/>
    </source>
</evidence>
<dbReference type="EMBL" id="JAUHHV010000004">
    <property type="protein sequence ID" value="KAK1427292.1"/>
    <property type="molecule type" value="Genomic_DNA"/>
</dbReference>
<dbReference type="PANTHER" id="PTHR45764">
    <property type="entry name" value="BZIP TRANSCRIPTION FACTOR 44"/>
    <property type="match status" value="1"/>
</dbReference>
<keyword evidence="3" id="KW-0238">DNA-binding</keyword>
<evidence type="ECO:0000259" key="7">
    <source>
        <dbReference type="PROSITE" id="PS50217"/>
    </source>
</evidence>
<dbReference type="GO" id="GO:0000976">
    <property type="term" value="F:transcription cis-regulatory region binding"/>
    <property type="evidence" value="ECO:0007669"/>
    <property type="project" value="TreeGrafter"/>
</dbReference>
<accession>A0AAD8P051</accession>
<name>A0AAD8P051_TARER</name>
<keyword evidence="4" id="KW-0804">Transcription</keyword>
<evidence type="ECO:0000313" key="9">
    <source>
        <dbReference type="Proteomes" id="UP001229421"/>
    </source>
</evidence>
<keyword evidence="9" id="KW-1185">Reference proteome</keyword>
<feature type="region of interest" description="Disordered" evidence="6">
    <location>
        <begin position="1"/>
        <end position="51"/>
    </location>
</feature>
<evidence type="ECO:0000313" key="8">
    <source>
        <dbReference type="EMBL" id="KAK1427292.1"/>
    </source>
</evidence>
<evidence type="ECO:0000256" key="2">
    <source>
        <dbReference type="ARBA" id="ARBA00023015"/>
    </source>
</evidence>
<reference evidence="8" key="1">
    <citation type="journal article" date="2023" name="bioRxiv">
        <title>Improved chromosome-level genome assembly for marigold (Tagetes erecta).</title>
        <authorList>
            <person name="Jiang F."/>
            <person name="Yuan L."/>
            <person name="Wang S."/>
            <person name="Wang H."/>
            <person name="Xu D."/>
            <person name="Wang A."/>
            <person name="Fan W."/>
        </authorList>
    </citation>
    <scope>NUCLEOTIDE SEQUENCE</scope>
    <source>
        <strain evidence="8">WSJ</strain>
        <tissue evidence="8">Leaf</tissue>
    </source>
</reference>
<gene>
    <name evidence="8" type="ORF">QVD17_15975</name>
</gene>
<dbReference type="AlphaFoldDB" id="A0AAD8P051"/>
<evidence type="ECO:0000256" key="5">
    <source>
        <dbReference type="ARBA" id="ARBA00023242"/>
    </source>
</evidence>
<dbReference type="PANTHER" id="PTHR45764:SF46">
    <property type="entry name" value="BASIC-LEUCINE ZIPPER DOMAIN-CONTAINING PROTEIN-RELATED"/>
    <property type="match status" value="1"/>
</dbReference>
<feature type="compositionally biased region" description="Low complexity" evidence="6">
    <location>
        <begin position="1"/>
        <end position="12"/>
    </location>
</feature>
<dbReference type="PROSITE" id="PS50217">
    <property type="entry name" value="BZIP"/>
    <property type="match status" value="1"/>
</dbReference>
<dbReference type="Proteomes" id="UP001229421">
    <property type="component" value="Unassembled WGS sequence"/>
</dbReference>
<dbReference type="SMART" id="SM00338">
    <property type="entry name" value="BRLZ"/>
    <property type="match status" value="1"/>
</dbReference>
<dbReference type="InterPro" id="IPR045314">
    <property type="entry name" value="bZIP_plant_GBF1"/>
</dbReference>
<comment type="caution">
    <text evidence="8">The sequence shown here is derived from an EMBL/GenBank/DDBJ whole genome shotgun (WGS) entry which is preliminary data.</text>
</comment>
<evidence type="ECO:0000256" key="6">
    <source>
        <dbReference type="SAM" id="MobiDB-lite"/>
    </source>
</evidence>
<dbReference type="GO" id="GO:0045893">
    <property type="term" value="P:positive regulation of DNA-templated transcription"/>
    <property type="evidence" value="ECO:0007669"/>
    <property type="project" value="TreeGrafter"/>
</dbReference>
<protein>
    <recommendedName>
        <fullName evidence="7">BZIP domain-containing protein</fullName>
    </recommendedName>
</protein>
<dbReference type="PROSITE" id="PS00036">
    <property type="entry name" value="BZIP_BASIC"/>
    <property type="match status" value="1"/>
</dbReference>
<organism evidence="8 9">
    <name type="scientific">Tagetes erecta</name>
    <name type="common">African marigold</name>
    <dbReference type="NCBI Taxonomy" id="13708"/>
    <lineage>
        <taxon>Eukaryota</taxon>
        <taxon>Viridiplantae</taxon>
        <taxon>Streptophyta</taxon>
        <taxon>Embryophyta</taxon>
        <taxon>Tracheophyta</taxon>
        <taxon>Spermatophyta</taxon>
        <taxon>Magnoliopsida</taxon>
        <taxon>eudicotyledons</taxon>
        <taxon>Gunneridae</taxon>
        <taxon>Pentapetalae</taxon>
        <taxon>asterids</taxon>
        <taxon>campanulids</taxon>
        <taxon>Asterales</taxon>
        <taxon>Asteraceae</taxon>
        <taxon>Asteroideae</taxon>
        <taxon>Heliantheae alliance</taxon>
        <taxon>Tageteae</taxon>
        <taxon>Tagetes</taxon>
    </lineage>
</organism>
<dbReference type="GO" id="GO:0046982">
    <property type="term" value="F:protein heterodimerization activity"/>
    <property type="evidence" value="ECO:0007669"/>
    <property type="project" value="UniProtKB-ARBA"/>
</dbReference>
<dbReference type="InterPro" id="IPR004827">
    <property type="entry name" value="bZIP"/>
</dbReference>
<dbReference type="GO" id="GO:0005634">
    <property type="term" value="C:nucleus"/>
    <property type="evidence" value="ECO:0007669"/>
    <property type="project" value="UniProtKB-SubCell"/>
</dbReference>